<evidence type="ECO:0008006" key="6">
    <source>
        <dbReference type="Google" id="ProtNLM"/>
    </source>
</evidence>
<evidence type="ECO:0000256" key="2">
    <source>
        <dbReference type="SAM" id="MobiDB-lite"/>
    </source>
</evidence>
<evidence type="ECO:0000313" key="4">
    <source>
        <dbReference type="EMBL" id="OAI11038.1"/>
    </source>
</evidence>
<keyword evidence="5" id="KW-1185">Reference proteome</keyword>
<keyword evidence="3" id="KW-0812">Transmembrane</keyword>
<dbReference type="AlphaFoldDB" id="A0A177MZ95"/>
<feature type="region of interest" description="Disordered" evidence="2">
    <location>
        <begin position="187"/>
        <end position="206"/>
    </location>
</feature>
<protein>
    <recommendedName>
        <fullName evidence="6">Fimbrial assembly protein</fullName>
    </recommendedName>
</protein>
<gene>
    <name evidence="4" type="ORF">A1359_15180</name>
</gene>
<evidence type="ECO:0000313" key="5">
    <source>
        <dbReference type="Proteomes" id="UP000078476"/>
    </source>
</evidence>
<evidence type="ECO:0000256" key="3">
    <source>
        <dbReference type="SAM" id="Phobius"/>
    </source>
</evidence>
<keyword evidence="3" id="KW-1133">Transmembrane helix</keyword>
<feature type="coiled-coil region" evidence="1">
    <location>
        <begin position="45"/>
        <end position="106"/>
    </location>
</feature>
<keyword evidence="3" id="KW-0472">Membrane</keyword>
<feature type="compositionally biased region" description="Polar residues" evidence="2">
    <location>
        <begin position="187"/>
        <end position="197"/>
    </location>
</feature>
<proteinExistence type="predicted"/>
<sequence length="206" mass="23459">MIQQINLYHDNIDTRSQSNLNHYLLVLIASVMLLLISSGLSWYQIATQQSNRQLLQNQLQQATTELLTLQSQLPNPQNDALLDQEIQQAQTRYQNLSRIMELLTDTQQDQTRGFSHYLSALAEQADSSAWLSRIKINTISNDISLYGSSFQPQPIPLLLQRLQTTSAFKSRSFARLNMQQSDNAPEQIDFSVSSSLKPDTEDKDDN</sequence>
<dbReference type="STRING" id="980561.A1359_15180"/>
<name>A0A177MZ95_9GAMM</name>
<feature type="transmembrane region" description="Helical" evidence="3">
    <location>
        <begin position="20"/>
        <end position="43"/>
    </location>
</feature>
<evidence type="ECO:0000256" key="1">
    <source>
        <dbReference type="SAM" id="Coils"/>
    </source>
</evidence>
<dbReference type="EMBL" id="LUUI01000145">
    <property type="protein sequence ID" value="OAI11038.1"/>
    <property type="molecule type" value="Genomic_DNA"/>
</dbReference>
<organism evidence="4 5">
    <name type="scientific">Methylomonas lenta</name>
    <dbReference type="NCBI Taxonomy" id="980561"/>
    <lineage>
        <taxon>Bacteria</taxon>
        <taxon>Pseudomonadati</taxon>
        <taxon>Pseudomonadota</taxon>
        <taxon>Gammaproteobacteria</taxon>
        <taxon>Methylococcales</taxon>
        <taxon>Methylococcaceae</taxon>
        <taxon>Methylomonas</taxon>
    </lineage>
</organism>
<dbReference type="RefSeq" id="WP_066986242.1">
    <property type="nucleotide sequence ID" value="NZ_LUUI01000145.1"/>
</dbReference>
<reference evidence="4 5" key="1">
    <citation type="submission" date="2016-03" db="EMBL/GenBank/DDBJ databases">
        <authorList>
            <person name="Ploux O."/>
        </authorList>
    </citation>
    <scope>NUCLEOTIDE SEQUENCE [LARGE SCALE GENOMIC DNA]</scope>
    <source>
        <strain evidence="4 5">R-45370</strain>
    </source>
</reference>
<dbReference type="Proteomes" id="UP000078476">
    <property type="component" value="Unassembled WGS sequence"/>
</dbReference>
<keyword evidence="1" id="KW-0175">Coiled coil</keyword>
<dbReference type="OrthoDB" id="6876592at2"/>
<accession>A0A177MZ95</accession>
<comment type="caution">
    <text evidence="4">The sequence shown here is derived from an EMBL/GenBank/DDBJ whole genome shotgun (WGS) entry which is preliminary data.</text>
</comment>